<dbReference type="GO" id="GO:0003700">
    <property type="term" value="F:DNA-binding transcription factor activity"/>
    <property type="evidence" value="ECO:0007669"/>
    <property type="project" value="InterPro"/>
</dbReference>
<evidence type="ECO:0000259" key="4">
    <source>
        <dbReference type="PROSITE" id="PS50995"/>
    </source>
</evidence>
<keyword evidence="2" id="KW-0238">DNA-binding</keyword>
<dbReference type="EMBL" id="BAUT01000002">
    <property type="protein sequence ID" value="GAE24522.1"/>
    <property type="molecule type" value="Genomic_DNA"/>
</dbReference>
<accession>W4PXR4</accession>
<organism evidence="5 6">
    <name type="scientific">Halalkalibacter wakoensis JCM 9140</name>
    <dbReference type="NCBI Taxonomy" id="1236970"/>
    <lineage>
        <taxon>Bacteria</taxon>
        <taxon>Bacillati</taxon>
        <taxon>Bacillota</taxon>
        <taxon>Bacilli</taxon>
        <taxon>Bacillales</taxon>
        <taxon>Bacillaceae</taxon>
        <taxon>Halalkalibacter</taxon>
    </lineage>
</organism>
<dbReference type="GO" id="GO:0003677">
    <property type="term" value="F:DNA binding"/>
    <property type="evidence" value="ECO:0007669"/>
    <property type="project" value="UniProtKB-KW"/>
</dbReference>
<dbReference type="Proteomes" id="UP000018890">
    <property type="component" value="Unassembled WGS sequence"/>
</dbReference>
<dbReference type="AlphaFoldDB" id="W4PXR4"/>
<reference evidence="5" key="1">
    <citation type="journal article" date="2014" name="Genome Announc.">
        <title>Draft Genome Sequences of Three Alkaliphilic Bacillus Strains, Bacillus wakoensis JCM 9140T, Bacillus akibai JCM 9157T, and Bacillus hemicellulosilyticus JCM 9152T.</title>
        <authorList>
            <person name="Yuki M."/>
            <person name="Oshima K."/>
            <person name="Suda W."/>
            <person name="Oshida Y."/>
            <person name="Kitamura K."/>
            <person name="Iida T."/>
            <person name="Hattori M."/>
            <person name="Ohkuma M."/>
        </authorList>
    </citation>
    <scope>NUCLEOTIDE SEQUENCE [LARGE SCALE GENOMIC DNA]</scope>
    <source>
        <strain evidence="5">JCM 9140</strain>
    </source>
</reference>
<dbReference type="RefSeq" id="WP_235715251.1">
    <property type="nucleotide sequence ID" value="NZ_BAUT01000002.1"/>
</dbReference>
<dbReference type="InterPro" id="IPR000835">
    <property type="entry name" value="HTH_MarR-typ"/>
</dbReference>
<evidence type="ECO:0000313" key="5">
    <source>
        <dbReference type="EMBL" id="GAE24522.1"/>
    </source>
</evidence>
<dbReference type="STRING" id="1236970.JCM9140_458"/>
<dbReference type="PANTHER" id="PTHR42756">
    <property type="entry name" value="TRANSCRIPTIONAL REGULATOR, MARR"/>
    <property type="match status" value="1"/>
</dbReference>
<dbReference type="Gene3D" id="1.10.10.10">
    <property type="entry name" value="Winged helix-like DNA-binding domain superfamily/Winged helix DNA-binding domain"/>
    <property type="match status" value="1"/>
</dbReference>
<evidence type="ECO:0000256" key="3">
    <source>
        <dbReference type="ARBA" id="ARBA00023163"/>
    </source>
</evidence>
<evidence type="ECO:0000256" key="1">
    <source>
        <dbReference type="ARBA" id="ARBA00023015"/>
    </source>
</evidence>
<dbReference type="Pfam" id="PF01047">
    <property type="entry name" value="MarR"/>
    <property type="match status" value="1"/>
</dbReference>
<dbReference type="PROSITE" id="PS50995">
    <property type="entry name" value="HTH_MARR_2"/>
    <property type="match status" value="1"/>
</dbReference>
<dbReference type="PANTHER" id="PTHR42756:SF1">
    <property type="entry name" value="TRANSCRIPTIONAL REPRESSOR OF EMRAB OPERON"/>
    <property type="match status" value="1"/>
</dbReference>
<name>W4PXR4_9BACI</name>
<keyword evidence="3" id="KW-0804">Transcription</keyword>
<evidence type="ECO:0000313" key="6">
    <source>
        <dbReference type="Proteomes" id="UP000018890"/>
    </source>
</evidence>
<keyword evidence="6" id="KW-1185">Reference proteome</keyword>
<dbReference type="SMART" id="SM00347">
    <property type="entry name" value="HTH_MARR"/>
    <property type="match status" value="1"/>
</dbReference>
<dbReference type="InterPro" id="IPR036390">
    <property type="entry name" value="WH_DNA-bd_sf"/>
</dbReference>
<feature type="domain" description="HTH marR-type" evidence="4">
    <location>
        <begin position="15"/>
        <end position="144"/>
    </location>
</feature>
<dbReference type="PRINTS" id="PR00598">
    <property type="entry name" value="HTHMARR"/>
</dbReference>
<keyword evidence="1" id="KW-0805">Transcription regulation</keyword>
<proteinExistence type="predicted"/>
<sequence>MAENETLGKQEVRLGLLLWFRLARFYNESNRKSNQHVKSWGLTIAQFDLLAQIGVHQPISQQELAEKLFVSKGNITQMLVKLEKLELVERKQEWRVKRITLTPKGEQLFQDVVPKQERFQAAQFAKLDYHEQKQLLSLLKKLDQVSE</sequence>
<dbReference type="InterPro" id="IPR036388">
    <property type="entry name" value="WH-like_DNA-bd_sf"/>
</dbReference>
<protein>
    <submittedName>
        <fullName evidence="5">Transcriptional regulator</fullName>
    </submittedName>
</protein>
<evidence type="ECO:0000256" key="2">
    <source>
        <dbReference type="ARBA" id="ARBA00023125"/>
    </source>
</evidence>
<dbReference type="SUPFAM" id="SSF46785">
    <property type="entry name" value="Winged helix' DNA-binding domain"/>
    <property type="match status" value="1"/>
</dbReference>
<gene>
    <name evidence="5" type="ORF">JCM9140_458</name>
</gene>
<comment type="caution">
    <text evidence="5">The sequence shown here is derived from an EMBL/GenBank/DDBJ whole genome shotgun (WGS) entry which is preliminary data.</text>
</comment>